<feature type="region of interest" description="Disordered" evidence="1">
    <location>
        <begin position="390"/>
        <end position="409"/>
    </location>
</feature>
<dbReference type="Pfam" id="PF07093">
    <property type="entry name" value="SGT1"/>
    <property type="match status" value="1"/>
</dbReference>
<dbReference type="InterPro" id="IPR010770">
    <property type="entry name" value="Ecd"/>
</dbReference>
<organism evidence="2 3">
    <name type="scientific">Purpureocillium takamizusanense</name>
    <dbReference type="NCBI Taxonomy" id="2060973"/>
    <lineage>
        <taxon>Eukaryota</taxon>
        <taxon>Fungi</taxon>
        <taxon>Dikarya</taxon>
        <taxon>Ascomycota</taxon>
        <taxon>Pezizomycotina</taxon>
        <taxon>Sordariomycetes</taxon>
        <taxon>Hypocreomycetidae</taxon>
        <taxon>Hypocreales</taxon>
        <taxon>Ophiocordycipitaceae</taxon>
        <taxon>Purpureocillium</taxon>
    </lineage>
</organism>
<feature type="compositionally biased region" description="Gly residues" evidence="1">
    <location>
        <begin position="547"/>
        <end position="557"/>
    </location>
</feature>
<protein>
    <recommendedName>
        <fullName evidence="4">Regulatory factor Sgt1</fullName>
    </recommendedName>
</protein>
<accession>A0A9Q8QC62</accession>
<dbReference type="PANTHER" id="PTHR13060">
    <property type="entry name" value="SGT1 PROTEIN HSGT1 SUPPRESSOR OF GCR2"/>
    <property type="match status" value="1"/>
</dbReference>
<dbReference type="RefSeq" id="XP_047840829.1">
    <property type="nucleotide sequence ID" value="XM_047984854.1"/>
</dbReference>
<evidence type="ECO:0000313" key="2">
    <source>
        <dbReference type="EMBL" id="UNI17348.1"/>
    </source>
</evidence>
<evidence type="ECO:0008006" key="4">
    <source>
        <dbReference type="Google" id="ProtNLM"/>
    </source>
</evidence>
<keyword evidence="3" id="KW-1185">Reference proteome</keyword>
<feature type="compositionally biased region" description="Basic and acidic residues" evidence="1">
    <location>
        <begin position="1"/>
        <end position="23"/>
    </location>
</feature>
<proteinExistence type="predicted"/>
<dbReference type="GeneID" id="72065652"/>
<sequence>MADGTEHAVPDSGDEKSGSDKPQCHLPDNSVEYCLFLLEEQVDARRTLNALESLRKSALGLAQTLTADYIWQRDDFNLELKVADGLRYLHGLTEYGDAVEDEWLVVYILRELTKLHPSLWVRAADTDGEFLLIEAANVLPQWLSPETDQNRVWIHKSNLMIIPDEDRRSGSSSSRLSLSAAVDYITSQADSLVHSAFIEAEAFYRLERYPTQISESVHHSMVTVPRKVAYILHEIPRSIAPAVEAFYLRDAIDMQSIITATASRRFKPEDMVTFSARFSRVLFAQLKSQRFEPPPGWQDAVRAVSGNDKSIARLDMGMKLTCGFEILARDAAKNNSRIVREVGLILDDLDEDGDSTLPADPEINSWHGNERDDDDSWMDINYDDFDRELSGQRQDAKSGAGGTGFGSAQTKADLRKIVSRFEAFLNDERAGLDGAEVDDLDDKEEDDDENELSDEDSEFEDKEVGFDEDAFSNIMREMMGMPVHDPQPAANTAKSSTSASQLPPGSMAGARESDLGIEELSSQMEAELRGHGALRLDSNAEKRITSGGRGKGVGGGDSQDPDQEASEGSDGEVDVDYNLARNLLESFKSQAGASGPTGNILGLMGLQLPRDEDDDA</sequence>
<dbReference type="OrthoDB" id="27237at2759"/>
<feature type="region of interest" description="Disordered" evidence="1">
    <location>
        <begin position="353"/>
        <end position="380"/>
    </location>
</feature>
<dbReference type="Proteomes" id="UP000829364">
    <property type="component" value="Chromosome 3"/>
</dbReference>
<reference evidence="2" key="1">
    <citation type="submission" date="2021-11" db="EMBL/GenBank/DDBJ databases">
        <title>Purpureocillium_takamizusanense_genome.</title>
        <authorList>
            <person name="Nguyen N.-H."/>
        </authorList>
    </citation>
    <scope>NUCLEOTIDE SEQUENCE</scope>
    <source>
        <strain evidence="2">PT3</strain>
    </source>
</reference>
<feature type="compositionally biased region" description="Acidic residues" evidence="1">
    <location>
        <begin position="435"/>
        <end position="470"/>
    </location>
</feature>
<dbReference type="PANTHER" id="PTHR13060:SF0">
    <property type="entry name" value="PROTEIN ECDYSONELESS HOMOLOG"/>
    <property type="match status" value="1"/>
</dbReference>
<evidence type="ECO:0000256" key="1">
    <source>
        <dbReference type="SAM" id="MobiDB-lite"/>
    </source>
</evidence>
<feature type="region of interest" description="Disordered" evidence="1">
    <location>
        <begin position="1"/>
        <end position="25"/>
    </location>
</feature>
<dbReference type="KEGG" id="ptkz:JDV02_003696"/>
<name>A0A9Q8QC62_9HYPO</name>
<feature type="region of interest" description="Disordered" evidence="1">
    <location>
        <begin position="432"/>
        <end position="616"/>
    </location>
</feature>
<dbReference type="AlphaFoldDB" id="A0A9Q8QC62"/>
<evidence type="ECO:0000313" key="3">
    <source>
        <dbReference type="Proteomes" id="UP000829364"/>
    </source>
</evidence>
<feature type="compositionally biased region" description="Low complexity" evidence="1">
    <location>
        <begin position="489"/>
        <end position="500"/>
    </location>
</feature>
<dbReference type="GO" id="GO:0005634">
    <property type="term" value="C:nucleus"/>
    <property type="evidence" value="ECO:0007669"/>
    <property type="project" value="TreeGrafter"/>
</dbReference>
<feature type="compositionally biased region" description="Acidic residues" evidence="1">
    <location>
        <begin position="559"/>
        <end position="575"/>
    </location>
</feature>
<gene>
    <name evidence="2" type="ORF">JDV02_003696</name>
</gene>
<feature type="compositionally biased region" description="Acidic residues" evidence="1">
    <location>
        <begin position="371"/>
        <end position="380"/>
    </location>
</feature>
<dbReference type="EMBL" id="CP086356">
    <property type="protein sequence ID" value="UNI17348.1"/>
    <property type="molecule type" value="Genomic_DNA"/>
</dbReference>